<evidence type="ECO:0000256" key="4">
    <source>
        <dbReference type="ARBA" id="ARBA00022692"/>
    </source>
</evidence>
<evidence type="ECO:0000256" key="2">
    <source>
        <dbReference type="ARBA" id="ARBA00022475"/>
    </source>
</evidence>
<keyword evidence="10 11" id="KW-0472">Membrane</keyword>
<feature type="domain" description="Peptidase M48" evidence="12">
    <location>
        <begin position="101"/>
        <end position="365"/>
    </location>
</feature>
<keyword evidence="4 11" id="KW-0812">Transmembrane</keyword>
<keyword evidence="3" id="KW-0645">Protease</keyword>
<dbReference type="PANTHER" id="PTHR43221">
    <property type="entry name" value="PROTEASE HTPX"/>
    <property type="match status" value="1"/>
</dbReference>
<feature type="transmembrane region" description="Helical" evidence="11">
    <location>
        <begin position="20"/>
        <end position="53"/>
    </location>
</feature>
<dbReference type="InterPro" id="IPR050083">
    <property type="entry name" value="HtpX_protease"/>
</dbReference>
<evidence type="ECO:0000313" key="14">
    <source>
        <dbReference type="Proteomes" id="UP001468798"/>
    </source>
</evidence>
<dbReference type="Gene3D" id="3.30.2010.10">
    <property type="entry name" value="Metalloproteases ('zincins'), catalytic domain"/>
    <property type="match status" value="1"/>
</dbReference>
<dbReference type="PANTHER" id="PTHR43221:SF2">
    <property type="entry name" value="PROTEASE HTPX HOMOLOG"/>
    <property type="match status" value="1"/>
</dbReference>
<evidence type="ECO:0000256" key="7">
    <source>
        <dbReference type="ARBA" id="ARBA00022833"/>
    </source>
</evidence>
<keyword evidence="8 11" id="KW-1133">Transmembrane helix</keyword>
<keyword evidence="5" id="KW-0479">Metal-binding</keyword>
<evidence type="ECO:0000256" key="10">
    <source>
        <dbReference type="ARBA" id="ARBA00023136"/>
    </source>
</evidence>
<accession>A0ABU9NN29</accession>
<sequence length="685" mass="78997">MSQKVIAVSSAFQKMTTQAILSIVFFLIVYVLLIVLGISITILAAYAGFQIIIVKPALITFMIGAGLLSMGILILIFLFKFLFSKKEVDRSHLVEITENEEPKLFKLIHEIVQEVDTQFPKKVYLSSEVNACVFYDSSFWSMFLPVKKNLQIGMGLVNSVSDIEFKAILAHEFGHFSQRSMKVGSYVYNVNHIIFNMLYENDSYNSLIKSWGGVNAYFTFFVSLAVKIVEGIQWVLKQVYEVVNTNYLKMSREMEFHADEVAANVTGSSPLITSLLRLDLASHSYNAVLDYYATKVSDAIVTDNLYPQQQFVMNFLAQKSKLPIDNNLPLVNIDHLSRYNKSKLKLNNQLSTHPSTEDRVAQLNHLNIVKQEKTILPARNLFSDSYQLEAKFTDKLFGMVNYETAVVKKDKESFVEDFTKNYHSNSFAEVFNGYYDNKQPVSFEDKDNEINDLASDIRYQDLFDDKKVDLVYTAFALENDKNTLLQIEKKEIVVKRFDYDGEQFLASESGEIVNKLEQELSQIKEEIFINDKKIFSFFLDAAKRKDKTEEFTKLYARFTNIDKDFDNKFDTYIKMINNTAFLYETTPFAIIEKNLVTLKVIEKEFKIQIQDVLGNDNYSDALSPEMQDNFSKYAAEDLVYFIGQEYHESKLEILFKAIHDYNDILSKSFFKAKKEFLDFESSLVA</sequence>
<comment type="caution">
    <text evidence="13">The sequence shown here is derived from an EMBL/GenBank/DDBJ whole genome shotgun (WGS) entry which is preliminary data.</text>
</comment>
<keyword evidence="9" id="KW-0482">Metalloprotease</keyword>
<protein>
    <submittedName>
        <fullName evidence="13">M48 family metallopeptidase</fullName>
    </submittedName>
</protein>
<reference evidence="13 14" key="1">
    <citation type="submission" date="2024-03" db="EMBL/GenBank/DDBJ databases">
        <title>Two novel species of the genus Flavobacterium exhibiting potentially degradation of complex polysaccharides.</title>
        <authorList>
            <person name="Lian X."/>
        </authorList>
    </citation>
    <scope>NUCLEOTIDE SEQUENCE [LARGE SCALE GENOMIC DNA]</scope>
    <source>
        <strain evidence="13 14">N6</strain>
    </source>
</reference>
<dbReference type="EMBL" id="JBCGDP010000003">
    <property type="protein sequence ID" value="MEM0575752.1"/>
    <property type="molecule type" value="Genomic_DNA"/>
</dbReference>
<dbReference type="RefSeq" id="WP_342690828.1">
    <property type="nucleotide sequence ID" value="NZ_JBCGDP010000003.1"/>
</dbReference>
<dbReference type="InterPro" id="IPR001915">
    <property type="entry name" value="Peptidase_M48"/>
</dbReference>
<proteinExistence type="predicted"/>
<keyword evidence="2" id="KW-1003">Cell membrane</keyword>
<comment type="cofactor">
    <cofactor evidence="1">
        <name>Zn(2+)</name>
        <dbReference type="ChEBI" id="CHEBI:29105"/>
    </cofactor>
</comment>
<evidence type="ECO:0000256" key="3">
    <source>
        <dbReference type="ARBA" id="ARBA00022670"/>
    </source>
</evidence>
<evidence type="ECO:0000313" key="13">
    <source>
        <dbReference type="EMBL" id="MEM0575752.1"/>
    </source>
</evidence>
<dbReference type="Pfam" id="PF01435">
    <property type="entry name" value="Peptidase_M48"/>
    <property type="match status" value="1"/>
</dbReference>
<gene>
    <name evidence="13" type="ORF">WFZ86_04515</name>
</gene>
<name>A0ABU9NN29_9FLAO</name>
<evidence type="ECO:0000256" key="1">
    <source>
        <dbReference type="ARBA" id="ARBA00001947"/>
    </source>
</evidence>
<evidence type="ECO:0000256" key="8">
    <source>
        <dbReference type="ARBA" id="ARBA00022989"/>
    </source>
</evidence>
<dbReference type="CDD" id="cd07328">
    <property type="entry name" value="M48_Ste24p_like"/>
    <property type="match status" value="1"/>
</dbReference>
<evidence type="ECO:0000256" key="11">
    <source>
        <dbReference type="SAM" id="Phobius"/>
    </source>
</evidence>
<keyword evidence="6" id="KW-0378">Hydrolase</keyword>
<evidence type="ECO:0000259" key="12">
    <source>
        <dbReference type="Pfam" id="PF01435"/>
    </source>
</evidence>
<feature type="transmembrane region" description="Helical" evidence="11">
    <location>
        <begin position="59"/>
        <end position="83"/>
    </location>
</feature>
<dbReference type="Proteomes" id="UP001468798">
    <property type="component" value="Unassembled WGS sequence"/>
</dbReference>
<evidence type="ECO:0000256" key="9">
    <source>
        <dbReference type="ARBA" id="ARBA00023049"/>
    </source>
</evidence>
<evidence type="ECO:0000256" key="6">
    <source>
        <dbReference type="ARBA" id="ARBA00022801"/>
    </source>
</evidence>
<evidence type="ECO:0000256" key="5">
    <source>
        <dbReference type="ARBA" id="ARBA00022723"/>
    </source>
</evidence>
<keyword evidence="7" id="KW-0862">Zinc</keyword>
<keyword evidence="14" id="KW-1185">Reference proteome</keyword>
<organism evidence="13 14">
    <name type="scientific">Flavobacterium polysaccharolyticum</name>
    <dbReference type="NCBI Taxonomy" id="3133148"/>
    <lineage>
        <taxon>Bacteria</taxon>
        <taxon>Pseudomonadati</taxon>
        <taxon>Bacteroidota</taxon>
        <taxon>Flavobacteriia</taxon>
        <taxon>Flavobacteriales</taxon>
        <taxon>Flavobacteriaceae</taxon>
        <taxon>Flavobacterium</taxon>
    </lineage>
</organism>